<sequence length="286" mass="32603">MITLVSTTLSANQMAVKPVSVLNERVHSQSNAVLNPFSISQYRQNYILPFSYVTNPNTITTNGLNKDNVDNLEAKYQLSIKLPVYLASQRGDGVYFGFTAVSFWQLYNSEKSKPFRETNYEPELFYAWKSNTSLFGFNVNEFTLGLSHQSNGRGGLKSRSWNRLYASATVSNHATFVRLKAWYRIEEDEKADPFDALGDDNPDIARYLGYGEIAVGTQFKQVNFLALVRNNLRTSNNKGSVELNLSYPINERYEVLLQYFNGYGDSLIEYNRHQQRIGLGVQLTFL</sequence>
<dbReference type="EMBL" id="JAVRIF010000011">
    <property type="protein sequence ID" value="MDT0605095.1"/>
    <property type="molecule type" value="Genomic_DNA"/>
</dbReference>
<dbReference type="Pfam" id="PF02253">
    <property type="entry name" value="PLA1"/>
    <property type="match status" value="1"/>
</dbReference>
<reference evidence="19 20" key="1">
    <citation type="submission" date="2023-09" db="EMBL/GenBank/DDBJ databases">
        <authorList>
            <person name="Rey-Velasco X."/>
        </authorList>
    </citation>
    <scope>NUCLEOTIDE SEQUENCE [LARGE SCALE GENOMIC DNA]</scope>
    <source>
        <strain evidence="19 20">W431</strain>
    </source>
</reference>
<dbReference type="PANTHER" id="PTHR40457:SF1">
    <property type="entry name" value="PHOSPHOLIPASE A1"/>
    <property type="match status" value="1"/>
</dbReference>
<keyword evidence="9" id="KW-0812">Transmembrane</keyword>
<keyword evidence="14 18" id="KW-0442">Lipid degradation</keyword>
<organism evidence="19 20">
    <name type="scientific">Thalassotalea castellviae</name>
    <dbReference type="NCBI Taxonomy" id="3075612"/>
    <lineage>
        <taxon>Bacteria</taxon>
        <taxon>Pseudomonadati</taxon>
        <taxon>Pseudomonadota</taxon>
        <taxon>Gammaproteobacteria</taxon>
        <taxon>Alteromonadales</taxon>
        <taxon>Colwelliaceae</taxon>
        <taxon>Thalassotalea</taxon>
    </lineage>
</organism>
<name>A0ABU3A4I7_9GAMM</name>
<comment type="similarity">
    <text evidence="3 18">Belongs to the phospholipase A1 family.</text>
</comment>
<keyword evidence="12 18" id="KW-0378">Hydrolase</keyword>
<evidence type="ECO:0000256" key="9">
    <source>
        <dbReference type="ARBA" id="ARBA00022692"/>
    </source>
</evidence>
<evidence type="ECO:0000256" key="10">
    <source>
        <dbReference type="ARBA" id="ARBA00022723"/>
    </source>
</evidence>
<evidence type="ECO:0000256" key="1">
    <source>
        <dbReference type="ARBA" id="ARBA00000111"/>
    </source>
</evidence>
<evidence type="ECO:0000256" key="11">
    <source>
        <dbReference type="ARBA" id="ARBA00022729"/>
    </source>
</evidence>
<dbReference type="Proteomes" id="UP001266357">
    <property type="component" value="Unassembled WGS sequence"/>
</dbReference>
<keyword evidence="10 18" id="KW-0479">Metal-binding</keyword>
<dbReference type="PRINTS" id="PR01486">
    <property type="entry name" value="PHPHLIPASEA1"/>
</dbReference>
<dbReference type="SUPFAM" id="SSF56931">
    <property type="entry name" value="Outer membrane phospholipase A (OMPLA)"/>
    <property type="match status" value="1"/>
</dbReference>
<evidence type="ECO:0000256" key="7">
    <source>
        <dbReference type="ARBA" id="ARBA00021726"/>
    </source>
</evidence>
<comment type="catalytic activity">
    <reaction evidence="2 18">
        <text>a 1,2-diacyl-sn-glycero-3-phosphocholine + H2O = a 1-acyl-sn-glycero-3-phosphocholine + a fatty acid + H(+)</text>
        <dbReference type="Rhea" id="RHEA:15801"/>
        <dbReference type="ChEBI" id="CHEBI:15377"/>
        <dbReference type="ChEBI" id="CHEBI:15378"/>
        <dbReference type="ChEBI" id="CHEBI:28868"/>
        <dbReference type="ChEBI" id="CHEBI:57643"/>
        <dbReference type="ChEBI" id="CHEBI:58168"/>
        <dbReference type="EC" id="3.1.1.4"/>
    </reaction>
</comment>
<evidence type="ECO:0000256" key="2">
    <source>
        <dbReference type="ARBA" id="ARBA00001604"/>
    </source>
</evidence>
<keyword evidence="17 18" id="KW-0998">Cell outer membrane</keyword>
<evidence type="ECO:0000313" key="20">
    <source>
        <dbReference type="Proteomes" id="UP001266357"/>
    </source>
</evidence>
<keyword evidence="13 18" id="KW-0106">Calcium</keyword>
<keyword evidence="11" id="KW-0732">Signal</keyword>
<dbReference type="InterPro" id="IPR003187">
    <property type="entry name" value="PLipase_A1"/>
</dbReference>
<evidence type="ECO:0000256" key="4">
    <source>
        <dbReference type="ARBA" id="ARBA00011702"/>
    </source>
</evidence>
<evidence type="ECO:0000256" key="3">
    <source>
        <dbReference type="ARBA" id="ARBA00010525"/>
    </source>
</evidence>
<comment type="subunit">
    <text evidence="4 18">Homodimer; dimerization is reversible, and the dimeric form is the active one.</text>
</comment>
<dbReference type="RefSeq" id="WP_311584289.1">
    <property type="nucleotide sequence ID" value="NZ_JAVRIF010000011.1"/>
</dbReference>
<comment type="caution">
    <text evidence="19">The sequence shown here is derived from an EMBL/GenBank/DDBJ whole genome shotgun (WGS) entry which is preliminary data.</text>
</comment>
<comment type="function">
    <text evidence="18">Hydrolysis of phosphatidylcholine with phospholipase A2 (EC 3.1.1.4) and phospholipase A1 (EC 3.1.1.32) activities.</text>
</comment>
<keyword evidence="16" id="KW-0472">Membrane</keyword>
<keyword evidence="20" id="KW-1185">Reference proteome</keyword>
<keyword evidence="15 18" id="KW-0443">Lipid metabolism</keyword>
<dbReference type="InterPro" id="IPR036541">
    <property type="entry name" value="PLipase_A1_sf"/>
</dbReference>
<dbReference type="EC" id="3.1.1.4" evidence="6 18"/>
<dbReference type="PANTHER" id="PTHR40457">
    <property type="entry name" value="PHOSPHOLIPASE A1"/>
    <property type="match status" value="1"/>
</dbReference>
<comment type="subcellular location">
    <subcellularLocation>
        <location evidence="18">Cell outer membrane</location>
        <topology evidence="18">Multi-pass membrane protein</topology>
    </subcellularLocation>
    <text evidence="18">One of the very few enzymes located there.</text>
</comment>
<protein>
    <recommendedName>
        <fullName evidence="7 18">Phospholipase A1</fullName>
        <ecNumber evidence="5 18">3.1.1.32</ecNumber>
        <ecNumber evidence="6 18">3.1.1.4</ecNumber>
    </recommendedName>
    <alternativeName>
        <fullName evidence="18">Phosphatidylcholine 1-acylhydrolase</fullName>
    </alternativeName>
</protein>
<accession>A0ABU3A4I7</accession>
<comment type="cofactor">
    <cofactor evidence="18">
        <name>Ca(2+)</name>
        <dbReference type="ChEBI" id="CHEBI:29108"/>
    </cofactor>
    <text evidence="18">Binds 1 Ca(2+) ion per monomer. In the dimeric form the Ca(2+) is bound by different amino acids with binding of each Ca(2+) shared with ligands coming from each monomer. The Ca(2+) ion may have a role in catalysis.</text>
</comment>
<evidence type="ECO:0000256" key="6">
    <source>
        <dbReference type="ARBA" id="ARBA00013278"/>
    </source>
</evidence>
<keyword evidence="8" id="KW-1134">Transmembrane beta strand</keyword>
<dbReference type="Gene3D" id="2.40.230.10">
    <property type="entry name" value="Phospholipase A1"/>
    <property type="match status" value="1"/>
</dbReference>
<evidence type="ECO:0000256" key="12">
    <source>
        <dbReference type="ARBA" id="ARBA00022801"/>
    </source>
</evidence>
<gene>
    <name evidence="19" type="ORF">RM573_15935</name>
</gene>
<evidence type="ECO:0000256" key="14">
    <source>
        <dbReference type="ARBA" id="ARBA00022963"/>
    </source>
</evidence>
<evidence type="ECO:0000256" key="13">
    <source>
        <dbReference type="ARBA" id="ARBA00022837"/>
    </source>
</evidence>
<comment type="catalytic activity">
    <reaction evidence="1 18">
        <text>a 1,2-diacyl-sn-glycero-3-phosphocholine + H2O = a 2-acyl-sn-glycero-3-phosphocholine + a fatty acid + H(+)</text>
        <dbReference type="Rhea" id="RHEA:18689"/>
        <dbReference type="ChEBI" id="CHEBI:15377"/>
        <dbReference type="ChEBI" id="CHEBI:15378"/>
        <dbReference type="ChEBI" id="CHEBI:28868"/>
        <dbReference type="ChEBI" id="CHEBI:57643"/>
        <dbReference type="ChEBI" id="CHEBI:57875"/>
        <dbReference type="EC" id="3.1.1.32"/>
    </reaction>
</comment>
<evidence type="ECO:0000256" key="16">
    <source>
        <dbReference type="ARBA" id="ARBA00023136"/>
    </source>
</evidence>
<evidence type="ECO:0000256" key="8">
    <source>
        <dbReference type="ARBA" id="ARBA00022452"/>
    </source>
</evidence>
<evidence type="ECO:0000313" key="19">
    <source>
        <dbReference type="EMBL" id="MDT0605095.1"/>
    </source>
</evidence>
<evidence type="ECO:0000256" key="5">
    <source>
        <dbReference type="ARBA" id="ARBA00013179"/>
    </source>
</evidence>
<evidence type="ECO:0000256" key="17">
    <source>
        <dbReference type="ARBA" id="ARBA00023237"/>
    </source>
</evidence>
<dbReference type="EC" id="3.1.1.32" evidence="5 18"/>
<proteinExistence type="inferred from homology"/>
<evidence type="ECO:0000256" key="15">
    <source>
        <dbReference type="ARBA" id="ARBA00023098"/>
    </source>
</evidence>
<evidence type="ECO:0000256" key="18">
    <source>
        <dbReference type="RuleBase" id="RU366027"/>
    </source>
</evidence>